<dbReference type="KEGG" id="hanx:ABSL23_02340"/>
<sequence>MKLTITDPSEGNPGSTGYYSAEISRNGTIEACVEVTPQYLAEHLPSVEEPDDLAEFFEEAAAGARAMTDAVDDLE</sequence>
<organism evidence="1">
    <name type="scientific">Halobacterium sp. NMX12-1</name>
    <dbReference type="NCBI Taxonomy" id="3166650"/>
    <lineage>
        <taxon>Archaea</taxon>
        <taxon>Methanobacteriati</taxon>
        <taxon>Methanobacteriota</taxon>
        <taxon>Stenosarchaea group</taxon>
        <taxon>Halobacteria</taxon>
        <taxon>Halobacteriales</taxon>
        <taxon>Halobacteriaceae</taxon>
        <taxon>Halobacterium</taxon>
    </lineage>
</organism>
<protein>
    <recommendedName>
        <fullName evidence="2">Type II toxin-antitoxin system HicB family antitoxin</fullName>
    </recommendedName>
</protein>
<dbReference type="RefSeq" id="WP_353634613.1">
    <property type="nucleotide sequence ID" value="NZ_CP159204.1"/>
</dbReference>
<proteinExistence type="predicted"/>
<dbReference type="AlphaFoldDB" id="A0AAU8CEM1"/>
<gene>
    <name evidence="1" type="ORF">ABSL23_02340</name>
</gene>
<dbReference type="GeneID" id="91107951"/>
<dbReference type="EMBL" id="CP159204">
    <property type="protein sequence ID" value="XCF16868.1"/>
    <property type="molecule type" value="Genomic_DNA"/>
</dbReference>
<reference evidence="1" key="1">
    <citation type="submission" date="2024-06" db="EMBL/GenBank/DDBJ databases">
        <title>Genome Sequence of an extremely halophilic archaeon isolated from Permian era halite, Salado Formation, Carlsbad, New Mexico: Halobacterium sp. strain NMX12-1.</title>
        <authorList>
            <person name="Sotoa L."/>
            <person name="DasSarma P."/>
            <person name="Anton B.P."/>
            <person name="Vincze T."/>
            <person name="Verma I."/>
            <person name="Eralp B."/>
            <person name="Powers D.W."/>
            <person name="Dozier B.L."/>
            <person name="Roberts R.J."/>
            <person name="DasSarma S."/>
        </authorList>
    </citation>
    <scope>NUCLEOTIDE SEQUENCE</scope>
    <source>
        <strain evidence="1">NMX12-1</strain>
    </source>
</reference>
<evidence type="ECO:0008006" key="2">
    <source>
        <dbReference type="Google" id="ProtNLM"/>
    </source>
</evidence>
<accession>A0AAU8CEM1</accession>
<name>A0AAU8CEM1_9EURY</name>
<evidence type="ECO:0000313" key="1">
    <source>
        <dbReference type="EMBL" id="XCF16868.1"/>
    </source>
</evidence>